<evidence type="ECO:0000256" key="5">
    <source>
        <dbReference type="SAM" id="Phobius"/>
    </source>
</evidence>
<evidence type="ECO:0000256" key="2">
    <source>
        <dbReference type="ARBA" id="ARBA00022692"/>
    </source>
</evidence>
<feature type="transmembrane region" description="Helical" evidence="5">
    <location>
        <begin position="210"/>
        <end position="230"/>
    </location>
</feature>
<dbReference type="Pfam" id="PF07690">
    <property type="entry name" value="MFS_1"/>
    <property type="match status" value="1"/>
</dbReference>
<dbReference type="EMBL" id="CP036401">
    <property type="protein sequence ID" value="QBI00656.1"/>
    <property type="molecule type" value="Genomic_DNA"/>
</dbReference>
<sequence>MFTASGKGLNLSASRRIARQGGTMLLFTLAIGFVMAMIDVTAVNTALSDIATDLGVPLEGLVWVVDAYTLTFAALLLAGGALADRYGAKRAYQGGLAVFVLGSVLCALAPSGAALVAARLLQGTGAALFMPSSLALLTHAEDDPARRAKMFAGWAAIVSAAATVGPVAGGVLVEAFGWRSIFWLNLPLGLLGIALAQAKAPAPAPHARTLGMLSHGLGAGALAALAFVLIEGPVLGWVSVPVLGALASAVLLAVLLVQRERGAAQPILPRALYGIAPFRAAVLTGMLINVGTFGHMFVVSLWMQDAHGSGALGTGLAILPMTAGAGIGNVLSGRAVARHGTRLPLLTGMAGGAVGALLLAQATAGTPPWLVIAGGTMMFLAVGYAIPAMTSTVMGAGGKEHASAAGAALNACRQIGALLGVAVAGTILHAVPDWGTRLAIVYGAIAAAYALACLAIHRNVQASATARLAAGAAE</sequence>
<dbReference type="InterPro" id="IPR020846">
    <property type="entry name" value="MFS_dom"/>
</dbReference>
<feature type="domain" description="Major facilitator superfamily (MFS) profile" evidence="6">
    <location>
        <begin position="25"/>
        <end position="461"/>
    </location>
</feature>
<comment type="subcellular location">
    <subcellularLocation>
        <location evidence="1">Membrane</location>
        <topology evidence="1">Multi-pass membrane protein</topology>
    </subcellularLocation>
</comment>
<dbReference type="CDD" id="cd17321">
    <property type="entry name" value="MFS_MMR_MDR_like"/>
    <property type="match status" value="1"/>
</dbReference>
<evidence type="ECO:0000259" key="6">
    <source>
        <dbReference type="PROSITE" id="PS50850"/>
    </source>
</evidence>
<protein>
    <submittedName>
        <fullName evidence="7">MFS transporter</fullName>
    </submittedName>
</protein>
<feature type="transmembrane region" description="Helical" evidence="5">
    <location>
        <begin position="309"/>
        <end position="331"/>
    </location>
</feature>
<feature type="transmembrane region" description="Helical" evidence="5">
    <location>
        <begin position="236"/>
        <end position="257"/>
    </location>
</feature>
<feature type="transmembrane region" description="Helical" evidence="5">
    <location>
        <begin position="180"/>
        <end position="198"/>
    </location>
</feature>
<keyword evidence="4 5" id="KW-0472">Membrane</keyword>
<feature type="transmembrane region" description="Helical" evidence="5">
    <location>
        <begin position="415"/>
        <end position="432"/>
    </location>
</feature>
<keyword evidence="8" id="KW-1185">Reference proteome</keyword>
<dbReference type="PANTHER" id="PTHR42718:SF40">
    <property type="entry name" value="METHYLENOMYCIN A RESISTANCE PROTEIN"/>
    <property type="match status" value="1"/>
</dbReference>
<feature type="transmembrane region" description="Helical" evidence="5">
    <location>
        <begin position="343"/>
        <end position="363"/>
    </location>
</feature>
<dbReference type="Gene3D" id="1.20.1250.20">
    <property type="entry name" value="MFS general substrate transporter like domains"/>
    <property type="match status" value="1"/>
</dbReference>
<reference evidence="7 8" key="1">
    <citation type="submission" date="2019-02" db="EMBL/GenBank/DDBJ databases">
        <title>Draft Genome Sequences of Six Type Strains of the Genus Massilia.</title>
        <authorList>
            <person name="Miess H."/>
            <person name="Frediansyhah A."/>
            <person name="Gross H."/>
        </authorList>
    </citation>
    <scope>NUCLEOTIDE SEQUENCE [LARGE SCALE GENOMIC DNA]</scope>
    <source>
        <strain evidence="7 8">DSM 17472</strain>
    </source>
</reference>
<dbReference type="InterPro" id="IPR011701">
    <property type="entry name" value="MFS"/>
</dbReference>
<feature type="transmembrane region" description="Helical" evidence="5">
    <location>
        <begin position="60"/>
        <end position="83"/>
    </location>
</feature>
<dbReference type="Gene3D" id="1.20.1720.10">
    <property type="entry name" value="Multidrug resistance protein D"/>
    <property type="match status" value="1"/>
</dbReference>
<keyword evidence="3 5" id="KW-1133">Transmembrane helix</keyword>
<keyword evidence="2 5" id="KW-0812">Transmembrane</keyword>
<name>A0ABX5RRV3_9BURK</name>
<evidence type="ECO:0000313" key="8">
    <source>
        <dbReference type="Proteomes" id="UP000292307"/>
    </source>
</evidence>
<evidence type="ECO:0000256" key="1">
    <source>
        <dbReference type="ARBA" id="ARBA00004141"/>
    </source>
</evidence>
<evidence type="ECO:0000256" key="4">
    <source>
        <dbReference type="ARBA" id="ARBA00023136"/>
    </source>
</evidence>
<dbReference type="PROSITE" id="PS50850">
    <property type="entry name" value="MFS"/>
    <property type="match status" value="1"/>
</dbReference>
<dbReference type="InterPro" id="IPR036259">
    <property type="entry name" value="MFS_trans_sf"/>
</dbReference>
<feature type="transmembrane region" description="Helical" evidence="5">
    <location>
        <begin position="278"/>
        <end position="303"/>
    </location>
</feature>
<feature type="transmembrane region" description="Helical" evidence="5">
    <location>
        <begin position="150"/>
        <end position="168"/>
    </location>
</feature>
<feature type="transmembrane region" description="Helical" evidence="5">
    <location>
        <begin position="21"/>
        <end position="40"/>
    </location>
</feature>
<feature type="transmembrane region" description="Helical" evidence="5">
    <location>
        <begin position="438"/>
        <end position="457"/>
    </location>
</feature>
<feature type="transmembrane region" description="Helical" evidence="5">
    <location>
        <begin position="95"/>
        <end position="114"/>
    </location>
</feature>
<evidence type="ECO:0000256" key="3">
    <source>
        <dbReference type="ARBA" id="ARBA00022989"/>
    </source>
</evidence>
<evidence type="ECO:0000313" key="7">
    <source>
        <dbReference type="EMBL" id="QBI00656.1"/>
    </source>
</evidence>
<organism evidence="7 8">
    <name type="scientific">Pseudoduganella albidiflava</name>
    <dbReference type="NCBI Taxonomy" id="321983"/>
    <lineage>
        <taxon>Bacteria</taxon>
        <taxon>Pseudomonadati</taxon>
        <taxon>Pseudomonadota</taxon>
        <taxon>Betaproteobacteria</taxon>
        <taxon>Burkholderiales</taxon>
        <taxon>Oxalobacteraceae</taxon>
        <taxon>Telluria group</taxon>
        <taxon>Pseudoduganella</taxon>
    </lineage>
</organism>
<dbReference type="Proteomes" id="UP000292307">
    <property type="component" value="Chromosome"/>
</dbReference>
<feature type="transmembrane region" description="Helical" evidence="5">
    <location>
        <begin position="369"/>
        <end position="394"/>
    </location>
</feature>
<gene>
    <name evidence="7" type="ORF">EYF70_07115</name>
</gene>
<accession>A0ABX5RRV3</accession>
<dbReference type="PANTHER" id="PTHR42718">
    <property type="entry name" value="MAJOR FACILITATOR SUPERFAMILY MULTIDRUG TRANSPORTER MFSC"/>
    <property type="match status" value="1"/>
</dbReference>
<feature type="transmembrane region" description="Helical" evidence="5">
    <location>
        <begin position="120"/>
        <end position="138"/>
    </location>
</feature>
<proteinExistence type="predicted"/>
<dbReference type="SUPFAM" id="SSF103473">
    <property type="entry name" value="MFS general substrate transporter"/>
    <property type="match status" value="2"/>
</dbReference>